<accession>A0A7C9VKB2</accession>
<proteinExistence type="predicted"/>
<protein>
    <submittedName>
        <fullName evidence="1">Uncharacterized protein</fullName>
    </submittedName>
</protein>
<sequence length="473" mass="50100">MKVKIPFPVQTAPGAQSLEGGGRIVNGYIEELGDAAPNKTAIRRGPGLKAWGTTAQTGYRGSTLVNGVLYAAFNGKLDKFSSSGGASTNVGNLAGTKRGFFAANNNTTPDKVFVDPDGNIATFTPSAVTSGYPDADLPAVNSVDVLDGYLIFTTGDGRAFASDLNSTAVNALSFGKAEAKPDGLVRGVAWGGRMLLFGTATTEVWTDAGTIPFPLARNTVIPRGLLGPYCVAGYEDGFSRGPIFVGDDCGVYKLDGYTPVKVSPSDLDGLIEAVADKTTLEATAYISRGHAFWQLSCPAWTWRLDISTSQWSQAESHLATRSRISGAISAYGKWLTGDTASGNIREISTSTRDETGDPLRLRIESGPVMNFPAGQTVGRADFYFATGVGEASGVDPIATNPSVEISWSDDGGVTWSIPVIRKLGRQASPQQLVSLVSCTGRTRWMGRRWRIDISDPVYASFLYGTQSDDPRAA</sequence>
<name>A0A7C9VKB2_9BRAD</name>
<comment type="caution">
    <text evidence="1">The sequence shown here is derived from an EMBL/GenBank/DDBJ whole genome shotgun (WGS) entry which is preliminary data.</text>
</comment>
<dbReference type="Proteomes" id="UP000480266">
    <property type="component" value="Unassembled WGS sequence"/>
</dbReference>
<dbReference type="EMBL" id="JAAMRR010001565">
    <property type="protein sequence ID" value="NGX99386.1"/>
    <property type="molecule type" value="Genomic_DNA"/>
</dbReference>
<evidence type="ECO:0000313" key="2">
    <source>
        <dbReference type="Proteomes" id="UP000480266"/>
    </source>
</evidence>
<evidence type="ECO:0000313" key="1">
    <source>
        <dbReference type="EMBL" id="NGX99386.1"/>
    </source>
</evidence>
<reference evidence="1" key="1">
    <citation type="submission" date="2020-02" db="EMBL/GenBank/DDBJ databases">
        <title>Draft genome sequence of Candidatus Afipia apatlaquensis IBT-C3, a potential strain for decolorization of textile dyes.</title>
        <authorList>
            <person name="Sanchez-Reyes A."/>
            <person name="Breton-Deval L."/>
            <person name="Mangelson H."/>
            <person name="Sanchez-Flores A."/>
        </authorList>
    </citation>
    <scope>NUCLEOTIDE SEQUENCE [LARGE SCALE GENOMIC DNA]</scope>
    <source>
        <strain evidence="1">IBT-C3</strain>
    </source>
</reference>
<gene>
    <name evidence="1" type="ORF">G4V63_30575</name>
</gene>
<dbReference type="AlphaFoldDB" id="A0A7C9VKB2"/>
<keyword evidence="2" id="KW-1185">Reference proteome</keyword>
<organism evidence="1 2">
    <name type="scientific">Candidatus Afipia apatlaquensis</name>
    <dbReference type="NCBI Taxonomy" id="2712852"/>
    <lineage>
        <taxon>Bacteria</taxon>
        <taxon>Pseudomonadati</taxon>
        <taxon>Pseudomonadota</taxon>
        <taxon>Alphaproteobacteria</taxon>
        <taxon>Hyphomicrobiales</taxon>
        <taxon>Nitrobacteraceae</taxon>
        <taxon>Afipia</taxon>
    </lineage>
</organism>